<sequence length="183" mass="20748">MAEKSTLSPTSQTSSPLPRRRPSQRVQYLEVNCTSSGKTRRFAESTDAGSAVELINMRLKTEEVGLPSALYIEAVKDGEEPIVFGPTSTLVSYGDGWKLQTVTQTDLFRTEEIRDRDVRWMSKQAFGLGVLHPERRESKPRVSKPINLLYILKIVFAFIFIFVLGAIFTLFLDYLPELILFVK</sequence>
<protein>
    <submittedName>
        <fullName evidence="3">Uncharacterized protein</fullName>
    </submittedName>
</protein>
<name>A0A444X9U4_ARAHY</name>
<keyword evidence="2" id="KW-0812">Transmembrane</keyword>
<evidence type="ECO:0000256" key="2">
    <source>
        <dbReference type="SAM" id="Phobius"/>
    </source>
</evidence>
<dbReference type="Proteomes" id="UP000289738">
    <property type="component" value="Chromosome B10"/>
</dbReference>
<dbReference type="SMR" id="A0A444X9U4"/>
<keyword evidence="2" id="KW-1133">Transmembrane helix</keyword>
<dbReference type="Gramene" id="arahy.Tifrunner.gnm2.ann2.Ah20g483800.1">
    <property type="protein sequence ID" value="arahy.Tifrunner.gnm2.ann2.Ah20g483800.1-CDS"/>
    <property type="gene ID" value="arahy.Tifrunner.gnm2.ann2.Ah20g483800"/>
</dbReference>
<dbReference type="PANTHER" id="PTHR36396:SF1">
    <property type="entry name" value="MALTASE-GLUCOAMYLASE, INTESTINAL PROTEIN"/>
    <property type="match status" value="1"/>
</dbReference>
<keyword evidence="2" id="KW-0472">Membrane</keyword>
<feature type="region of interest" description="Disordered" evidence="1">
    <location>
        <begin position="1"/>
        <end position="23"/>
    </location>
</feature>
<reference evidence="3 4" key="1">
    <citation type="submission" date="2019-01" db="EMBL/GenBank/DDBJ databases">
        <title>Sequencing of cultivated peanut Arachis hypogaea provides insights into genome evolution and oil improvement.</title>
        <authorList>
            <person name="Chen X."/>
        </authorList>
    </citation>
    <scope>NUCLEOTIDE SEQUENCE [LARGE SCALE GENOMIC DNA]</scope>
    <source>
        <strain evidence="4">cv. Fuhuasheng</strain>
        <tissue evidence="3">Leaves</tissue>
    </source>
</reference>
<dbReference type="PANTHER" id="PTHR36396">
    <property type="entry name" value="MALTASE-GLUCOAMYLASE, INTESTINAL PROTEIN"/>
    <property type="match status" value="1"/>
</dbReference>
<keyword evidence="4" id="KW-1185">Reference proteome</keyword>
<proteinExistence type="predicted"/>
<dbReference type="STRING" id="3818.A0A444X9U4"/>
<dbReference type="AlphaFoldDB" id="A0A444X9U4"/>
<dbReference type="EMBL" id="SDMP01000020">
    <property type="protein sequence ID" value="RYQ86450.1"/>
    <property type="molecule type" value="Genomic_DNA"/>
</dbReference>
<evidence type="ECO:0000313" key="4">
    <source>
        <dbReference type="Proteomes" id="UP000289738"/>
    </source>
</evidence>
<gene>
    <name evidence="3" type="ORF">Ahy_B10g106120</name>
</gene>
<evidence type="ECO:0000313" key="3">
    <source>
        <dbReference type="EMBL" id="RYQ86450.1"/>
    </source>
</evidence>
<comment type="caution">
    <text evidence="3">The sequence shown here is derived from an EMBL/GenBank/DDBJ whole genome shotgun (WGS) entry which is preliminary data.</text>
</comment>
<organism evidence="3 4">
    <name type="scientific">Arachis hypogaea</name>
    <name type="common">Peanut</name>
    <dbReference type="NCBI Taxonomy" id="3818"/>
    <lineage>
        <taxon>Eukaryota</taxon>
        <taxon>Viridiplantae</taxon>
        <taxon>Streptophyta</taxon>
        <taxon>Embryophyta</taxon>
        <taxon>Tracheophyta</taxon>
        <taxon>Spermatophyta</taxon>
        <taxon>Magnoliopsida</taxon>
        <taxon>eudicotyledons</taxon>
        <taxon>Gunneridae</taxon>
        <taxon>Pentapetalae</taxon>
        <taxon>rosids</taxon>
        <taxon>fabids</taxon>
        <taxon>Fabales</taxon>
        <taxon>Fabaceae</taxon>
        <taxon>Papilionoideae</taxon>
        <taxon>50 kb inversion clade</taxon>
        <taxon>dalbergioids sensu lato</taxon>
        <taxon>Dalbergieae</taxon>
        <taxon>Pterocarpus clade</taxon>
        <taxon>Arachis</taxon>
    </lineage>
</organism>
<accession>A0A444X9U4</accession>
<evidence type="ECO:0000256" key="1">
    <source>
        <dbReference type="SAM" id="MobiDB-lite"/>
    </source>
</evidence>
<feature type="compositionally biased region" description="Low complexity" evidence="1">
    <location>
        <begin position="1"/>
        <end position="17"/>
    </location>
</feature>
<dbReference type="OrthoDB" id="1932454at2759"/>
<feature type="transmembrane region" description="Helical" evidence="2">
    <location>
        <begin position="148"/>
        <end position="172"/>
    </location>
</feature>